<evidence type="ECO:0000256" key="10">
    <source>
        <dbReference type="SAM" id="SignalP"/>
    </source>
</evidence>
<dbReference type="Gene3D" id="2.40.170.20">
    <property type="entry name" value="TonB-dependent receptor, beta-barrel domain"/>
    <property type="match status" value="1"/>
</dbReference>
<keyword evidence="6 8" id="KW-0472">Membrane</keyword>
<dbReference type="Pfam" id="PF07715">
    <property type="entry name" value="Plug"/>
    <property type="match status" value="1"/>
</dbReference>
<dbReference type="InterPro" id="IPR000531">
    <property type="entry name" value="Beta-barrel_TonB"/>
</dbReference>
<keyword evidence="3 8" id="KW-1134">Transmembrane beta strand</keyword>
<dbReference type="Gene3D" id="2.170.130.10">
    <property type="entry name" value="TonB-dependent receptor, plug domain"/>
    <property type="match status" value="1"/>
</dbReference>
<keyword evidence="5 9" id="KW-0798">TonB box</keyword>
<keyword evidence="2 8" id="KW-0813">Transport</keyword>
<dbReference type="Pfam" id="PF00593">
    <property type="entry name" value="TonB_dep_Rec_b-barrel"/>
    <property type="match status" value="1"/>
</dbReference>
<evidence type="ECO:0000259" key="11">
    <source>
        <dbReference type="Pfam" id="PF00593"/>
    </source>
</evidence>
<keyword evidence="13" id="KW-0675">Receptor</keyword>
<proteinExistence type="inferred from homology"/>
<dbReference type="Proteomes" id="UP000061809">
    <property type="component" value="Chromosome"/>
</dbReference>
<evidence type="ECO:0000313" key="13">
    <source>
        <dbReference type="EMBL" id="ALJ60151.1"/>
    </source>
</evidence>
<dbReference type="Gene3D" id="2.60.40.1120">
    <property type="entry name" value="Carboxypeptidase-like, regulatory domain"/>
    <property type="match status" value="1"/>
</dbReference>
<dbReference type="InterPro" id="IPR008969">
    <property type="entry name" value="CarboxyPept-like_regulatory"/>
</dbReference>
<dbReference type="AlphaFoldDB" id="A0A0P0GGL7"/>
<evidence type="ECO:0000313" key="14">
    <source>
        <dbReference type="Proteomes" id="UP000061809"/>
    </source>
</evidence>
<evidence type="ECO:0000256" key="5">
    <source>
        <dbReference type="ARBA" id="ARBA00023077"/>
    </source>
</evidence>
<dbReference type="InterPro" id="IPR039426">
    <property type="entry name" value="TonB-dep_rcpt-like"/>
</dbReference>
<dbReference type="InterPro" id="IPR012910">
    <property type="entry name" value="Plug_dom"/>
</dbReference>
<accession>A0A0P0GGL7</accession>
<dbReference type="GO" id="GO:0009279">
    <property type="term" value="C:cell outer membrane"/>
    <property type="evidence" value="ECO:0007669"/>
    <property type="project" value="UniProtKB-SubCell"/>
</dbReference>
<sequence>MMKNVVQKIQKIPFLFMLVLVFFTCISASAQIQIKGTVVSANDSEPMIGVAILEEGTSNGRITDLNGNYSIQVSNSNATLTASFIGYKTQTVKVNGRSVINFRLEEDTQVLDEVVVVGYGVQRKSDLTGAVASVNSKDLKGLATTDAAAALQGKAAGIQILNSSGAPGSGAEIRVRGYSSNSGNIGPLLIVDGLKVSSIQYLDPGLIESMEVLKDAASAAIYGSEAGNGVVLITTKNGGGKGTGKITYNVRYTMNQLGHVPQLLNAEEFKDWMGMQGYNVEAAMSDAIRDYNWDQNTDTNWFDEFMGTSWSKQHSLSFQGSNDKGQYFANLTYVNQDGIVKGKNDYYERLTAQINADYKIKPWLQVGTNTSIEKWRRGSVSEYGYGSAFEMLLVMDPLTPTHWTDRSQYLAATGSVYDAVQNGTSDTNYRFYGDDRGMYATSYFNTELAGGTPFAQRDKNANNKNGGINVHSTFFANLTPFKGFTFTSRFGTRITQGNTYSYAEPYYITGRVSDTKYSISQTTSNGLYYQWENFANYMTSIGKHSISAMAGMSYIQSESNGTTAGASGEELLSSYEENFRYLDCVLVSDKVSRTFSGTPGKSSSISYFGRLGYTYDDRYSLQANFRADAFDTSKLPADKRWGYFPSLSAGWTLSNEKFFKNLVPDNIVSFAKLRASWGRNGNINVLSGYKYSSSIATGGQWYQYSNGTTVTNGSMPSGLANPNLTWETSDQLDFGLDLRLFNDALTISMDYYKKTTKDLLVDAPCLPETGVSSQMINAGEVQNKGFEFEATYKGNIGRLNYSVSGNFATLKNEVTYLDDRITRISGGSIVGANNTIYTNFEQGMPVWYMRGYKYIGKNSEGQPLYLDKEGNETLTPGDEDQFNIGKGIPDLTYGITINLEYKGFDFSVFGTGTVGNDVYYGMYRTGYNNISKHFYDEAKKGNMPSLNTIAGDKIYWSSSALVFDGSYFKIKQLQLGYTLPKSITKKVFIENLRAYVSLDDFFTFTSYPGLDPEIASRSGNNVGLDAGAYPTMRKMTFGLNVTF</sequence>
<dbReference type="InterPro" id="IPR036942">
    <property type="entry name" value="Beta-barrel_TonB_sf"/>
</dbReference>
<evidence type="ECO:0000256" key="9">
    <source>
        <dbReference type="RuleBase" id="RU003357"/>
    </source>
</evidence>
<keyword evidence="4 8" id="KW-0812">Transmembrane</keyword>
<dbReference type="Pfam" id="PF13715">
    <property type="entry name" value="CarbopepD_reg_2"/>
    <property type="match status" value="1"/>
</dbReference>
<dbReference type="InterPro" id="IPR023997">
    <property type="entry name" value="TonB-dep_OMP_SusC/RagA_CS"/>
</dbReference>
<comment type="subcellular location">
    <subcellularLocation>
        <location evidence="1 8">Cell outer membrane</location>
        <topology evidence="1 8">Multi-pass membrane protein</topology>
    </subcellularLocation>
</comment>
<evidence type="ECO:0000256" key="7">
    <source>
        <dbReference type="ARBA" id="ARBA00023237"/>
    </source>
</evidence>
<dbReference type="InterPro" id="IPR023996">
    <property type="entry name" value="TonB-dep_OMP_SusC/RagA"/>
</dbReference>
<dbReference type="InterPro" id="IPR037066">
    <property type="entry name" value="Plug_dom_sf"/>
</dbReference>
<dbReference type="EMBL" id="CP012801">
    <property type="protein sequence ID" value="ALJ60151.1"/>
    <property type="molecule type" value="Genomic_DNA"/>
</dbReference>
<dbReference type="NCBIfam" id="TIGR04056">
    <property type="entry name" value="OMP_RagA_SusC"/>
    <property type="match status" value="1"/>
</dbReference>
<gene>
    <name evidence="13" type="ORF">BcellWH2_02912</name>
</gene>
<evidence type="ECO:0000256" key="4">
    <source>
        <dbReference type="ARBA" id="ARBA00022692"/>
    </source>
</evidence>
<dbReference type="eggNOG" id="COG1629">
    <property type="taxonomic scope" value="Bacteria"/>
</dbReference>
<protein>
    <submittedName>
        <fullName evidence="13">TonB dependent receptor</fullName>
    </submittedName>
</protein>
<dbReference type="PROSITE" id="PS52016">
    <property type="entry name" value="TONB_DEPENDENT_REC_3"/>
    <property type="match status" value="1"/>
</dbReference>
<evidence type="ECO:0000256" key="1">
    <source>
        <dbReference type="ARBA" id="ARBA00004571"/>
    </source>
</evidence>
<keyword evidence="10" id="KW-0732">Signal</keyword>
<dbReference type="SUPFAM" id="SSF49464">
    <property type="entry name" value="Carboxypeptidase regulatory domain-like"/>
    <property type="match status" value="1"/>
</dbReference>
<comment type="similarity">
    <text evidence="8 9">Belongs to the TonB-dependent receptor family.</text>
</comment>
<evidence type="ECO:0000256" key="6">
    <source>
        <dbReference type="ARBA" id="ARBA00023136"/>
    </source>
</evidence>
<evidence type="ECO:0000256" key="8">
    <source>
        <dbReference type="PROSITE-ProRule" id="PRU01360"/>
    </source>
</evidence>
<evidence type="ECO:0000256" key="3">
    <source>
        <dbReference type="ARBA" id="ARBA00022452"/>
    </source>
</evidence>
<dbReference type="KEGG" id="bcel:BcellWH2_02912"/>
<feature type="signal peptide" evidence="10">
    <location>
        <begin position="1"/>
        <end position="30"/>
    </location>
</feature>
<keyword evidence="7 8" id="KW-0998">Cell outer membrane</keyword>
<organism evidence="13 14">
    <name type="scientific">Bacteroides cellulosilyticus</name>
    <dbReference type="NCBI Taxonomy" id="246787"/>
    <lineage>
        <taxon>Bacteria</taxon>
        <taxon>Pseudomonadati</taxon>
        <taxon>Bacteroidota</taxon>
        <taxon>Bacteroidia</taxon>
        <taxon>Bacteroidales</taxon>
        <taxon>Bacteroidaceae</taxon>
        <taxon>Bacteroides</taxon>
    </lineage>
</organism>
<dbReference type="PATRIC" id="fig|246787.4.peg.3009"/>
<dbReference type="RefSeq" id="WP_029426404.1">
    <property type="nucleotide sequence ID" value="NZ_CABMLT010000003.1"/>
</dbReference>
<feature type="domain" description="TonB-dependent receptor-like beta-barrel" evidence="11">
    <location>
        <begin position="421"/>
        <end position="983"/>
    </location>
</feature>
<evidence type="ECO:0000256" key="2">
    <source>
        <dbReference type="ARBA" id="ARBA00022448"/>
    </source>
</evidence>
<feature type="chain" id="PRO_5013461315" evidence="10">
    <location>
        <begin position="31"/>
        <end position="1043"/>
    </location>
</feature>
<evidence type="ECO:0000259" key="12">
    <source>
        <dbReference type="Pfam" id="PF07715"/>
    </source>
</evidence>
<dbReference type="NCBIfam" id="TIGR04057">
    <property type="entry name" value="SusC_RagA_signa"/>
    <property type="match status" value="1"/>
</dbReference>
<dbReference type="SUPFAM" id="SSF56935">
    <property type="entry name" value="Porins"/>
    <property type="match status" value="1"/>
</dbReference>
<reference evidence="13 14" key="1">
    <citation type="journal article" date="2015" name="Science">
        <title>Genetic determinants of in vivo fitness and diet responsiveness in multiple human gut Bacteroides.</title>
        <authorList>
            <person name="Wu M."/>
            <person name="McNulty N.P."/>
            <person name="Rodionov D.A."/>
            <person name="Khoroshkin M.S."/>
            <person name="Griffin N.W."/>
            <person name="Cheng J."/>
            <person name="Latreille P."/>
            <person name="Kerstetter R.A."/>
            <person name="Terrapon N."/>
            <person name="Henrissat B."/>
            <person name="Osterman A.L."/>
            <person name="Gordon J.I."/>
        </authorList>
    </citation>
    <scope>NUCLEOTIDE SEQUENCE [LARGE SCALE GENOMIC DNA]</scope>
    <source>
        <strain evidence="13 14">WH2</strain>
    </source>
</reference>
<feature type="domain" description="TonB-dependent receptor plug" evidence="12">
    <location>
        <begin position="124"/>
        <end position="230"/>
    </location>
</feature>
<dbReference type="STRING" id="246787.BcellWH2_02912"/>
<name>A0A0P0GGL7_9BACE</name>